<evidence type="ECO:0000313" key="12">
    <source>
        <dbReference type="EMBL" id="CAH9086250.1"/>
    </source>
</evidence>
<dbReference type="InterPro" id="IPR036318">
    <property type="entry name" value="FAD-bd_PCMH-like_sf"/>
</dbReference>
<keyword evidence="5 10" id="KW-0732">Signal</keyword>
<evidence type="ECO:0000256" key="10">
    <source>
        <dbReference type="SAM" id="SignalP"/>
    </source>
</evidence>
<evidence type="ECO:0000256" key="1">
    <source>
        <dbReference type="ARBA" id="ARBA00001974"/>
    </source>
</evidence>
<evidence type="ECO:0000256" key="4">
    <source>
        <dbReference type="ARBA" id="ARBA00022630"/>
    </source>
</evidence>
<dbReference type="OrthoDB" id="407275at2759"/>
<evidence type="ECO:0000256" key="7">
    <source>
        <dbReference type="ARBA" id="ARBA00023180"/>
    </source>
</evidence>
<dbReference type="GO" id="GO:0016491">
    <property type="term" value="F:oxidoreductase activity"/>
    <property type="evidence" value="ECO:0007669"/>
    <property type="project" value="InterPro"/>
</dbReference>
<feature type="domain" description="FAD-binding PCMH-type" evidence="11">
    <location>
        <begin position="80"/>
        <end position="257"/>
    </location>
</feature>
<comment type="caution">
    <text evidence="12">The sequence shown here is derived from an EMBL/GenBank/DDBJ whole genome shotgun (WGS) entry which is preliminary data.</text>
</comment>
<dbReference type="InterPro" id="IPR012951">
    <property type="entry name" value="BBE"/>
</dbReference>
<dbReference type="GO" id="GO:0071949">
    <property type="term" value="F:FAD binding"/>
    <property type="evidence" value="ECO:0007669"/>
    <property type="project" value="InterPro"/>
</dbReference>
<evidence type="ECO:0000256" key="8">
    <source>
        <dbReference type="ARBA" id="ARBA00034114"/>
    </source>
</evidence>
<keyword evidence="6" id="KW-0274">FAD</keyword>
<comment type="cofactor">
    <cofactor evidence="1">
        <name>FAD</name>
        <dbReference type="ChEBI" id="CHEBI:57692"/>
    </cofactor>
</comment>
<evidence type="ECO:0000256" key="3">
    <source>
        <dbReference type="ARBA" id="ARBA00022589"/>
    </source>
</evidence>
<sequence length="552" mass="60798">MEWLSSIIRLLLGFQVPLLASLCCTNELAMADTSTTKFVGCLSAALPNVRLSDILYQKNDSKFTSVFDDYVRNLRYNTSNIPKPAIIVTPLTEAQVPAVVVCAKAAGIEIRIRSGGHDYEGVSYVSPAPTFIILDMFNLRSVDVTIENGTGSAWVQAGAILGELYYGIYKKSPVHGFPAGVCPTVAVGGHFSGAGYGNMLRQYGVAVDHVVDARIVNASGAILDRKGMGEDLFWAIRGGGGASFGVILAYKIELVAVPAKVTYFRVEKTVEQNGTGVVMDFQKAVTTMDSRLFVRLLLQPKTVNKKRGIKTVKITAIALFLGSTGDLVSVAKQELPSLGLNSTNCVEMSWIESVLEWANFNHTTTRPDKLLSRNPGQLKFGKRKSDYVVAAKPIPEEGLLKLWDKMKEGKVGMVFNSYGGNLAKIAADATAFPHRAGNLYKIQYSVSWENAGETEENLNQAKALYEFMTQYVSSGPRQAYLNYRDLDIGTNEKNQSSVFGPMYFHNNFQRLVQIKKKVDPDNFFRYLQKITRKSLVQSICSHDEHSRHSCSS</sequence>
<dbReference type="Pfam" id="PF01565">
    <property type="entry name" value="FAD_binding_4"/>
    <property type="match status" value="1"/>
</dbReference>
<dbReference type="InterPro" id="IPR016167">
    <property type="entry name" value="FAD-bd_PCMH_sub1"/>
</dbReference>
<dbReference type="Pfam" id="PF08031">
    <property type="entry name" value="BBE"/>
    <property type="match status" value="1"/>
</dbReference>
<organism evidence="12 13">
    <name type="scientific">Cuscuta europaea</name>
    <name type="common">European dodder</name>
    <dbReference type="NCBI Taxonomy" id="41803"/>
    <lineage>
        <taxon>Eukaryota</taxon>
        <taxon>Viridiplantae</taxon>
        <taxon>Streptophyta</taxon>
        <taxon>Embryophyta</taxon>
        <taxon>Tracheophyta</taxon>
        <taxon>Spermatophyta</taxon>
        <taxon>Magnoliopsida</taxon>
        <taxon>eudicotyledons</taxon>
        <taxon>Gunneridae</taxon>
        <taxon>Pentapetalae</taxon>
        <taxon>asterids</taxon>
        <taxon>lamiids</taxon>
        <taxon>Solanales</taxon>
        <taxon>Convolvulaceae</taxon>
        <taxon>Cuscuteae</taxon>
        <taxon>Cuscuta</taxon>
        <taxon>Cuscuta subgen. Cuscuta</taxon>
    </lineage>
</organism>
<dbReference type="InterPro" id="IPR016166">
    <property type="entry name" value="FAD-bd_PCMH"/>
</dbReference>
<feature type="chain" id="PRO_5040148403" description="FAD-binding PCMH-type domain-containing protein" evidence="10">
    <location>
        <begin position="32"/>
        <end position="552"/>
    </location>
</feature>
<protein>
    <recommendedName>
        <fullName evidence="11">FAD-binding PCMH-type domain-containing protein</fullName>
    </recommendedName>
</protein>
<keyword evidence="13" id="KW-1185">Reference proteome</keyword>
<dbReference type="Proteomes" id="UP001152484">
    <property type="component" value="Unassembled WGS sequence"/>
</dbReference>
<dbReference type="InterPro" id="IPR016169">
    <property type="entry name" value="FAD-bd_PCMH_sub2"/>
</dbReference>
<comment type="pathway">
    <text evidence="8">Alkaloid biosynthesis; nicotine biosynthesis.</text>
</comment>
<feature type="signal peptide" evidence="10">
    <location>
        <begin position="1"/>
        <end position="31"/>
    </location>
</feature>
<dbReference type="InterPro" id="IPR006094">
    <property type="entry name" value="Oxid_FAD_bind_N"/>
</dbReference>
<keyword evidence="4" id="KW-0285">Flavoprotein</keyword>
<comment type="similarity">
    <text evidence="2">Belongs to the oxygen-dependent FAD-linked oxidoreductase family.</text>
</comment>
<evidence type="ECO:0000256" key="5">
    <source>
        <dbReference type="ARBA" id="ARBA00022729"/>
    </source>
</evidence>
<keyword evidence="7" id="KW-0325">Glycoprotein</keyword>
<accession>A0A9P0Z3S5</accession>
<dbReference type="AlphaFoldDB" id="A0A9P0Z3S5"/>
<gene>
    <name evidence="12" type="ORF">CEURO_LOCUS9534</name>
</gene>
<evidence type="ECO:0000259" key="11">
    <source>
        <dbReference type="PROSITE" id="PS51387"/>
    </source>
</evidence>
<name>A0A9P0Z3S5_CUSEU</name>
<reference evidence="12" key="1">
    <citation type="submission" date="2022-07" db="EMBL/GenBank/DDBJ databases">
        <authorList>
            <person name="Macas J."/>
            <person name="Novak P."/>
            <person name="Neumann P."/>
        </authorList>
    </citation>
    <scope>NUCLEOTIDE SEQUENCE</scope>
</reference>
<dbReference type="Gene3D" id="3.30.465.10">
    <property type="match status" value="1"/>
</dbReference>
<dbReference type="EMBL" id="CAMAPE010000019">
    <property type="protein sequence ID" value="CAH9086250.1"/>
    <property type="molecule type" value="Genomic_DNA"/>
</dbReference>
<evidence type="ECO:0000256" key="9">
    <source>
        <dbReference type="ARBA" id="ARBA00045734"/>
    </source>
</evidence>
<dbReference type="Gene3D" id="3.40.462.20">
    <property type="match status" value="1"/>
</dbReference>
<evidence type="ECO:0000256" key="6">
    <source>
        <dbReference type="ARBA" id="ARBA00022827"/>
    </source>
</evidence>
<comment type="function">
    <text evidence="9">Involved in the biosynthesis of pyridine alkaloid natural products, leading mainly to the production of anabasine, anatabine, nicotine and nornicotine, effective deterrents against herbivores with antiparasitic and pesticide properties (neurotoxins); nornicotine serves as the precursor in the synthesis of the carcinogen compound N'-nitrosonornicotine (NNN). Catalyzes a late oxidation step subsequent to the pyridine ring condensation reaction in the biosynthesis of alkaloids.</text>
</comment>
<proteinExistence type="inferred from homology"/>
<dbReference type="Gene3D" id="3.30.43.10">
    <property type="entry name" value="Uridine Diphospho-n-acetylenolpyruvylglucosamine Reductase, domain 2"/>
    <property type="match status" value="1"/>
</dbReference>
<dbReference type="SUPFAM" id="SSF56176">
    <property type="entry name" value="FAD-binding/transporter-associated domain-like"/>
    <property type="match status" value="1"/>
</dbReference>
<dbReference type="PANTHER" id="PTHR32448">
    <property type="entry name" value="OS08G0158400 PROTEIN"/>
    <property type="match status" value="1"/>
</dbReference>
<evidence type="ECO:0000313" key="13">
    <source>
        <dbReference type="Proteomes" id="UP001152484"/>
    </source>
</evidence>
<dbReference type="PROSITE" id="PS51387">
    <property type="entry name" value="FAD_PCMH"/>
    <property type="match status" value="1"/>
</dbReference>
<keyword evidence="3" id="KW-0017">Alkaloid metabolism</keyword>
<evidence type="ECO:0000256" key="2">
    <source>
        <dbReference type="ARBA" id="ARBA00005466"/>
    </source>
</evidence>